<evidence type="ECO:0000256" key="2">
    <source>
        <dbReference type="RuleBase" id="RU003844"/>
    </source>
</evidence>
<dbReference type="AlphaFoldDB" id="A0A5J4Z598"/>
<proteinExistence type="inferred from homology"/>
<name>A0A5J4Z598_PORPP</name>
<dbReference type="Gene3D" id="2.40.160.120">
    <property type="match status" value="1"/>
</dbReference>
<sequence length="401" mass="45002">MSTAAPGNLDGDLSASLQGMKVEEVGDHHKYTDEREIDYGEHAPDSGVSVIKVAKELLGSVKKGSDVTGVNLPASVLDPMSSLEKGAKSLQRGELIPVICSMKTPEERFLGIVKFQLAGLPKERFGKKPYNPVLGEVFRCCFKHKDSSVTMLYAEQVSHHPPITALHLHNPTHGFTMNSFMRPEPKYWGNSVEVRLSGLIRISLDKYNETYELVRPQIWTSGLLGIGKQRVEFLGETTIRCEASGLEASFEYKGKGMMGMRGDANVVTGTVKEIASGKTLYEINGIWDQQVKVKDVRTKQESVLFDYEQVKKDYSMKMWVPPKEDLEPNNSLVLWAKCSEAIWAADTPGANEEKKLVEDYQRSLRKKREEMNIVWESAYFDVDGDGYKFKSHLEDRLKAAN</sequence>
<dbReference type="GO" id="GO:0032934">
    <property type="term" value="F:sterol binding"/>
    <property type="evidence" value="ECO:0007669"/>
    <property type="project" value="TreeGrafter"/>
</dbReference>
<comment type="similarity">
    <text evidence="1 2">Belongs to the OSBP family.</text>
</comment>
<dbReference type="GO" id="GO:0005829">
    <property type="term" value="C:cytosol"/>
    <property type="evidence" value="ECO:0007669"/>
    <property type="project" value="TreeGrafter"/>
</dbReference>
<dbReference type="InterPro" id="IPR037239">
    <property type="entry name" value="OSBP_sf"/>
</dbReference>
<dbReference type="InterPro" id="IPR018494">
    <property type="entry name" value="Oxysterol-bd_CS"/>
</dbReference>
<keyword evidence="4" id="KW-1185">Reference proteome</keyword>
<reference evidence="4" key="1">
    <citation type="journal article" date="2019" name="Nat. Commun.">
        <title>Expansion of phycobilisome linker gene families in mesophilic red algae.</title>
        <authorList>
            <person name="Lee J."/>
            <person name="Kim D."/>
            <person name="Bhattacharya D."/>
            <person name="Yoon H.S."/>
        </authorList>
    </citation>
    <scope>NUCLEOTIDE SEQUENCE [LARGE SCALE GENOMIC DNA]</scope>
    <source>
        <strain evidence="4">CCMP 1328</strain>
    </source>
</reference>
<evidence type="ECO:0000256" key="1">
    <source>
        <dbReference type="ARBA" id="ARBA00008842"/>
    </source>
</evidence>
<dbReference type="Gene3D" id="3.30.70.3490">
    <property type="match status" value="1"/>
</dbReference>
<comment type="caution">
    <text evidence="3">The sequence shown here is derived from an EMBL/GenBank/DDBJ whole genome shotgun (WGS) entry which is preliminary data.</text>
</comment>
<dbReference type="InterPro" id="IPR000648">
    <property type="entry name" value="Oxysterol-bd"/>
</dbReference>
<dbReference type="SUPFAM" id="SSF144000">
    <property type="entry name" value="Oxysterol-binding protein-like"/>
    <property type="match status" value="1"/>
</dbReference>
<dbReference type="PROSITE" id="PS01013">
    <property type="entry name" value="OSBP"/>
    <property type="match status" value="1"/>
</dbReference>
<gene>
    <name evidence="3" type="ORF">FVE85_5973</name>
</gene>
<dbReference type="OMA" id="VHTHKKD"/>
<accession>A0A5J4Z598</accession>
<dbReference type="Pfam" id="PF01237">
    <property type="entry name" value="Oxysterol_BP"/>
    <property type="match status" value="1"/>
</dbReference>
<dbReference type="EMBL" id="VRMN01000001">
    <property type="protein sequence ID" value="KAA8498388.1"/>
    <property type="molecule type" value="Genomic_DNA"/>
</dbReference>
<dbReference type="OrthoDB" id="14833at2759"/>
<dbReference type="Proteomes" id="UP000324585">
    <property type="component" value="Unassembled WGS sequence"/>
</dbReference>
<evidence type="ECO:0000313" key="3">
    <source>
        <dbReference type="EMBL" id="KAA8498388.1"/>
    </source>
</evidence>
<protein>
    <submittedName>
        <fullName evidence="3">Oxysterol-binding protein-like</fullName>
    </submittedName>
</protein>
<organism evidence="3 4">
    <name type="scientific">Porphyridium purpureum</name>
    <name type="common">Red alga</name>
    <name type="synonym">Porphyridium cruentum</name>
    <dbReference type="NCBI Taxonomy" id="35688"/>
    <lineage>
        <taxon>Eukaryota</taxon>
        <taxon>Rhodophyta</taxon>
        <taxon>Bangiophyceae</taxon>
        <taxon>Porphyridiales</taxon>
        <taxon>Porphyridiaceae</taxon>
        <taxon>Porphyridium</taxon>
    </lineage>
</organism>
<dbReference type="PANTHER" id="PTHR10972">
    <property type="entry name" value="OXYSTEROL-BINDING PROTEIN-RELATED"/>
    <property type="match status" value="1"/>
</dbReference>
<evidence type="ECO:0000313" key="4">
    <source>
        <dbReference type="Proteomes" id="UP000324585"/>
    </source>
</evidence>
<dbReference type="PANTHER" id="PTHR10972:SF102">
    <property type="entry name" value="OXYSTEROL-BINDING PROTEIN"/>
    <property type="match status" value="1"/>
</dbReference>
<dbReference type="GO" id="GO:0016020">
    <property type="term" value="C:membrane"/>
    <property type="evidence" value="ECO:0007669"/>
    <property type="project" value="TreeGrafter"/>
</dbReference>